<comment type="caution">
    <text evidence="2">The sequence shown here is derived from an EMBL/GenBank/DDBJ whole genome shotgun (WGS) entry which is preliminary data.</text>
</comment>
<dbReference type="EMBL" id="QPIJ01000001">
    <property type="protein sequence ID" value="RCV93590.1"/>
    <property type="molecule type" value="Genomic_DNA"/>
</dbReference>
<gene>
    <name evidence="2" type="ORF">DU506_00100</name>
</gene>
<evidence type="ECO:0000313" key="2">
    <source>
        <dbReference type="EMBL" id="RCV93590.1"/>
    </source>
</evidence>
<organism evidence="2 3">
    <name type="scientific">Vreelandella rituensis</name>
    <dbReference type="NCBI Taxonomy" id="2282306"/>
    <lineage>
        <taxon>Bacteria</taxon>
        <taxon>Pseudomonadati</taxon>
        <taxon>Pseudomonadota</taxon>
        <taxon>Gammaproteobacteria</taxon>
        <taxon>Oceanospirillales</taxon>
        <taxon>Halomonadaceae</taxon>
        <taxon>Vreelandella</taxon>
    </lineage>
</organism>
<accession>A0A368U921</accession>
<feature type="compositionally biased region" description="Basic and acidic residues" evidence="1">
    <location>
        <begin position="32"/>
        <end position="45"/>
    </location>
</feature>
<name>A0A368U921_9GAMM</name>
<sequence length="62" mass="6666">MTHQNSAVAKGQGRADQDSQGVPRELSAAEVAELRQSAEDASKQMDDCLDACEHSLPIKGQR</sequence>
<reference evidence="2 3" key="1">
    <citation type="submission" date="2018-07" db="EMBL/GenBank/DDBJ databases">
        <title>Halomonas rutogse sp. nov., isolated from Lake TangqianCo on Tibetan Plateau.</title>
        <authorList>
            <person name="Lu H."/>
            <person name="Xing P."/>
            <person name="Wu Q."/>
        </authorList>
    </citation>
    <scope>NUCLEOTIDE SEQUENCE [LARGE SCALE GENOMIC DNA]</scope>
    <source>
        <strain evidence="2 3">TQ8S</strain>
    </source>
</reference>
<dbReference type="Proteomes" id="UP000253204">
    <property type="component" value="Unassembled WGS sequence"/>
</dbReference>
<dbReference type="AlphaFoldDB" id="A0A368U921"/>
<proteinExistence type="predicted"/>
<protein>
    <submittedName>
        <fullName evidence="2">Uncharacterized protein</fullName>
    </submittedName>
</protein>
<dbReference type="RefSeq" id="WP_114484918.1">
    <property type="nucleotide sequence ID" value="NZ_CBCSHM010000005.1"/>
</dbReference>
<evidence type="ECO:0000256" key="1">
    <source>
        <dbReference type="SAM" id="MobiDB-lite"/>
    </source>
</evidence>
<keyword evidence="3" id="KW-1185">Reference proteome</keyword>
<feature type="region of interest" description="Disordered" evidence="1">
    <location>
        <begin position="1"/>
        <end position="45"/>
    </location>
</feature>
<evidence type="ECO:0000313" key="3">
    <source>
        <dbReference type="Proteomes" id="UP000253204"/>
    </source>
</evidence>